<gene>
    <name evidence="1" type="ORF">Q3V37_17960</name>
</gene>
<proteinExistence type="predicted"/>
<dbReference type="RefSeq" id="WP_306270722.1">
    <property type="nucleotide sequence ID" value="NZ_CP130472.1"/>
</dbReference>
<name>A0AAJ6L139_9ACTN</name>
<dbReference type="EMBL" id="CP130472">
    <property type="protein sequence ID" value="WLS43301.1"/>
    <property type="molecule type" value="Genomic_DNA"/>
</dbReference>
<evidence type="ECO:0000313" key="1">
    <source>
        <dbReference type="EMBL" id="WLS43301.1"/>
    </source>
</evidence>
<organism evidence="1 2">
    <name type="scientific">Micromonospora profundi</name>
    <dbReference type="NCBI Taxonomy" id="1420889"/>
    <lineage>
        <taxon>Bacteria</taxon>
        <taxon>Bacillati</taxon>
        <taxon>Actinomycetota</taxon>
        <taxon>Actinomycetes</taxon>
        <taxon>Micromonosporales</taxon>
        <taxon>Micromonosporaceae</taxon>
        <taxon>Micromonospora</taxon>
    </lineage>
</organism>
<evidence type="ECO:0000313" key="2">
    <source>
        <dbReference type="Proteomes" id="UP001235874"/>
    </source>
</evidence>
<dbReference type="Proteomes" id="UP001235874">
    <property type="component" value="Chromosome"/>
</dbReference>
<accession>A0AAJ6L139</accession>
<keyword evidence="2" id="KW-1185">Reference proteome</keyword>
<reference evidence="1 2" key="1">
    <citation type="submission" date="2023-07" db="EMBL/GenBank/DDBJ databases">
        <title>Micromonospora profundi TRM 95458 converts glycerol to a new osmotic compound.</title>
        <authorList>
            <person name="Lu D."/>
        </authorList>
    </citation>
    <scope>NUCLEOTIDE SEQUENCE [LARGE SCALE GENOMIC DNA]</scope>
    <source>
        <strain evidence="1 2">TRM95458</strain>
    </source>
</reference>
<sequence length="381" mass="42750">MEADDLQDWRAPDLETMAAKMGVAPAVLQLEIEHIGRSPDFPYLGFVFGKAPKIIYLDTLHWVALAKARLGRPAQQEDADAYEFLRQAATSGDIVVPISATTFMEISRIKSLRQRSDLSDVIGKISGFVTLVDATIAKDHQIELALAKRLDGEQPPALRTLGIGVGFAFGKRGGIRMLGLSEDTISDAARQQVRLFEARATAIVDYLALRGPTPEEIPDLRKNGYRPESAWEMESNRLERQLDLATRLGDEPKYKSKLHDIVAARELYWEVSDRLPRALERYGMTPSEFYARGREWLIDFVNDVPSAAIGTALHERNFRNSYKRWTGNDIRDIDSMIEAVPYCDYVLTDKHVAAQLAKSAVGRNLGTKIFARIRDLMAELT</sequence>
<protein>
    <submittedName>
        <fullName evidence="1">Uncharacterized protein</fullName>
    </submittedName>
</protein>
<dbReference type="AlphaFoldDB" id="A0AAJ6L139"/>
<dbReference type="KEGG" id="mprn:Q3V37_17960"/>